<reference evidence="5" key="1">
    <citation type="submission" date="2022-11" db="EMBL/GenBank/DDBJ databases">
        <authorList>
            <person name="Petersen C."/>
        </authorList>
    </citation>
    <scope>NUCLEOTIDE SEQUENCE</scope>
    <source>
        <strain evidence="5">IBT 34128</strain>
    </source>
</reference>
<feature type="transmembrane region" description="Helical" evidence="2">
    <location>
        <begin position="220"/>
        <end position="236"/>
    </location>
</feature>
<feature type="signal peptide" evidence="3">
    <location>
        <begin position="1"/>
        <end position="27"/>
    </location>
</feature>
<reference evidence="5" key="2">
    <citation type="journal article" date="2023" name="IMA Fungus">
        <title>Comparative genomic study of the Penicillium genus elucidates a diverse pangenome and 15 lateral gene transfer events.</title>
        <authorList>
            <person name="Petersen C."/>
            <person name="Sorensen T."/>
            <person name="Nielsen M.R."/>
            <person name="Sondergaard T.E."/>
            <person name="Sorensen J.L."/>
            <person name="Fitzpatrick D.A."/>
            <person name="Frisvad J.C."/>
            <person name="Nielsen K.L."/>
        </authorList>
    </citation>
    <scope>NUCLEOTIDE SEQUENCE</scope>
    <source>
        <strain evidence="5">IBT 34128</strain>
    </source>
</reference>
<protein>
    <recommendedName>
        <fullName evidence="4">Yeast cell wall synthesis Kre9/Knh1-like N-terminal domain-containing protein</fullName>
    </recommendedName>
</protein>
<name>A0A9W9EH19_9EURO</name>
<feature type="transmembrane region" description="Helical" evidence="2">
    <location>
        <begin position="156"/>
        <end position="175"/>
    </location>
</feature>
<evidence type="ECO:0000313" key="5">
    <source>
        <dbReference type="EMBL" id="KAJ5081663.1"/>
    </source>
</evidence>
<comment type="caution">
    <text evidence="5">The sequence shown here is derived from an EMBL/GenBank/DDBJ whole genome shotgun (WGS) entry which is preliminary data.</text>
</comment>
<dbReference type="OrthoDB" id="5316007at2759"/>
<evidence type="ECO:0000256" key="3">
    <source>
        <dbReference type="SAM" id="SignalP"/>
    </source>
</evidence>
<evidence type="ECO:0000256" key="2">
    <source>
        <dbReference type="SAM" id="Phobius"/>
    </source>
</evidence>
<dbReference type="PANTHER" id="PTHR35185">
    <property type="entry name" value="SERINE/THREONINE-RICH PROTEIN ADG2-RELATED"/>
    <property type="match status" value="1"/>
</dbReference>
<keyword evidence="2" id="KW-1133">Transmembrane helix</keyword>
<dbReference type="RefSeq" id="XP_056506950.1">
    <property type="nucleotide sequence ID" value="XM_056660452.1"/>
</dbReference>
<dbReference type="Proteomes" id="UP001141434">
    <property type="component" value="Unassembled WGS sequence"/>
</dbReference>
<dbReference type="EMBL" id="JAPMSZ010000012">
    <property type="protein sequence ID" value="KAJ5081663.1"/>
    <property type="molecule type" value="Genomic_DNA"/>
</dbReference>
<dbReference type="AlphaFoldDB" id="A0A9W9EH19"/>
<keyword evidence="6" id="KW-1185">Reference proteome</keyword>
<accession>A0A9W9EH19</accession>
<gene>
    <name evidence="5" type="ORF">NUU61_009927</name>
</gene>
<feature type="transmembrane region" description="Helical" evidence="2">
    <location>
        <begin position="182"/>
        <end position="200"/>
    </location>
</feature>
<evidence type="ECO:0000313" key="6">
    <source>
        <dbReference type="Proteomes" id="UP001141434"/>
    </source>
</evidence>
<dbReference type="GeneID" id="81399621"/>
<keyword evidence="2" id="KW-0812">Transmembrane</keyword>
<dbReference type="Pfam" id="PF10342">
    <property type="entry name" value="Kre9_KNH"/>
    <property type="match status" value="1"/>
</dbReference>
<evidence type="ECO:0000256" key="1">
    <source>
        <dbReference type="ARBA" id="ARBA00022729"/>
    </source>
</evidence>
<dbReference type="InterPro" id="IPR018466">
    <property type="entry name" value="Kre9/Knh1-like_N"/>
</dbReference>
<sequence length="258" mass="30126">MRVVIAPSLMAFAATAAGLLVTSPAKGDKVDVSEPVTIKWQAVNTDPSSFSIYLVNQNVYPNTQELIAANVDSDKGSYKMKAMENIDKGGGYQINFVSDSDSGILAQSQQFKVTEPQASMSVDAFHFCFSVLDQCYELEFLGFHYSTHFYSYPFNIFFYDGVFFKCVSLFPIFFLDDFFYHVIIYTFFQSIYFFSVQLFIYDHSHVLSPHPYYFVDHFSYHSYPFFLFSFFLFYCTHHHYSFLSHPHFQNPHWLHYSW</sequence>
<feature type="domain" description="Yeast cell wall synthesis Kre9/Knh1-like N-terminal" evidence="4">
    <location>
        <begin position="23"/>
        <end position="113"/>
    </location>
</feature>
<dbReference type="PANTHER" id="PTHR35185:SF1">
    <property type="entry name" value="UPF0619 GPI-ANCHORED MEMBRANE PROTEIN C1322.10"/>
    <property type="match status" value="1"/>
</dbReference>
<keyword evidence="2" id="KW-0472">Membrane</keyword>
<proteinExistence type="predicted"/>
<organism evidence="5 6">
    <name type="scientific">Penicillium alfredii</name>
    <dbReference type="NCBI Taxonomy" id="1506179"/>
    <lineage>
        <taxon>Eukaryota</taxon>
        <taxon>Fungi</taxon>
        <taxon>Dikarya</taxon>
        <taxon>Ascomycota</taxon>
        <taxon>Pezizomycotina</taxon>
        <taxon>Eurotiomycetes</taxon>
        <taxon>Eurotiomycetidae</taxon>
        <taxon>Eurotiales</taxon>
        <taxon>Aspergillaceae</taxon>
        <taxon>Penicillium</taxon>
    </lineage>
</organism>
<dbReference type="InterPro" id="IPR052479">
    <property type="entry name" value="GPI-anchor_Adhesion_Reg"/>
</dbReference>
<feature type="chain" id="PRO_5040724662" description="Yeast cell wall synthesis Kre9/Knh1-like N-terminal domain-containing protein" evidence="3">
    <location>
        <begin position="28"/>
        <end position="258"/>
    </location>
</feature>
<evidence type="ECO:0000259" key="4">
    <source>
        <dbReference type="Pfam" id="PF10342"/>
    </source>
</evidence>
<keyword evidence="1 3" id="KW-0732">Signal</keyword>